<evidence type="ECO:0000313" key="4">
    <source>
        <dbReference type="Proteomes" id="UP000002051"/>
    </source>
</evidence>
<gene>
    <name evidence="2" type="ordered locus">MTR_4g129880</name>
</gene>
<accession>A0A072USG0</accession>
<reference evidence="2 4" key="2">
    <citation type="journal article" date="2014" name="BMC Genomics">
        <title>An improved genome release (version Mt4.0) for the model legume Medicago truncatula.</title>
        <authorList>
            <person name="Tang H."/>
            <person name="Krishnakumar V."/>
            <person name="Bidwell S."/>
            <person name="Rosen B."/>
            <person name="Chan A."/>
            <person name="Zhou S."/>
            <person name="Gentzbittel L."/>
            <person name="Childs K.L."/>
            <person name="Yandell M."/>
            <person name="Gundlach H."/>
            <person name="Mayer K.F."/>
            <person name="Schwartz D.C."/>
            <person name="Town C.D."/>
        </authorList>
    </citation>
    <scope>GENOME REANNOTATION</scope>
    <source>
        <strain evidence="2">A17</strain>
        <strain evidence="3 4">cv. Jemalong A17</strain>
    </source>
</reference>
<reference evidence="3" key="3">
    <citation type="submission" date="2015-04" db="UniProtKB">
        <authorList>
            <consortium name="EnsemblPlants"/>
        </authorList>
    </citation>
    <scope>IDENTIFICATION</scope>
    <source>
        <strain evidence="3">cv. Jemalong A17</strain>
    </source>
</reference>
<feature type="transmembrane region" description="Helical" evidence="1">
    <location>
        <begin position="89"/>
        <end position="110"/>
    </location>
</feature>
<name>A0A072USG0_MEDTR</name>
<sequence>MYSKQKLILGFTAEARNVSFSRTGVLGIKSRFLESLFLYPNKIKIGETESGKRKALLACGKVMPSTHLSIPETDVGKSRKLYTRLMNNTVLLVSEVGAAMAIFGVTLFSAGKNAQVS</sequence>
<organism evidence="2 4">
    <name type="scientific">Medicago truncatula</name>
    <name type="common">Barrel medic</name>
    <name type="synonym">Medicago tribuloides</name>
    <dbReference type="NCBI Taxonomy" id="3880"/>
    <lineage>
        <taxon>Eukaryota</taxon>
        <taxon>Viridiplantae</taxon>
        <taxon>Streptophyta</taxon>
        <taxon>Embryophyta</taxon>
        <taxon>Tracheophyta</taxon>
        <taxon>Spermatophyta</taxon>
        <taxon>Magnoliopsida</taxon>
        <taxon>eudicotyledons</taxon>
        <taxon>Gunneridae</taxon>
        <taxon>Pentapetalae</taxon>
        <taxon>rosids</taxon>
        <taxon>fabids</taxon>
        <taxon>Fabales</taxon>
        <taxon>Fabaceae</taxon>
        <taxon>Papilionoideae</taxon>
        <taxon>50 kb inversion clade</taxon>
        <taxon>NPAAA clade</taxon>
        <taxon>Hologalegina</taxon>
        <taxon>IRL clade</taxon>
        <taxon>Trifolieae</taxon>
        <taxon>Medicago</taxon>
    </lineage>
</organism>
<dbReference type="EnsemblPlants" id="KEH32597">
    <property type="protein sequence ID" value="KEH32597"/>
    <property type="gene ID" value="MTR_4g129880"/>
</dbReference>
<dbReference type="HOGENOM" id="CLU_2088427_0_0_1"/>
<reference evidence="2 4" key="1">
    <citation type="journal article" date="2011" name="Nature">
        <title>The Medicago genome provides insight into the evolution of rhizobial symbioses.</title>
        <authorList>
            <person name="Young N.D."/>
            <person name="Debelle F."/>
            <person name="Oldroyd G.E."/>
            <person name="Geurts R."/>
            <person name="Cannon S.B."/>
            <person name="Udvardi M.K."/>
            <person name="Benedito V.A."/>
            <person name="Mayer K.F."/>
            <person name="Gouzy J."/>
            <person name="Schoof H."/>
            <person name="Van de Peer Y."/>
            <person name="Proost S."/>
            <person name="Cook D.R."/>
            <person name="Meyers B.C."/>
            <person name="Spannagl M."/>
            <person name="Cheung F."/>
            <person name="De Mita S."/>
            <person name="Krishnakumar V."/>
            <person name="Gundlach H."/>
            <person name="Zhou S."/>
            <person name="Mudge J."/>
            <person name="Bharti A.K."/>
            <person name="Murray J.D."/>
            <person name="Naoumkina M.A."/>
            <person name="Rosen B."/>
            <person name="Silverstein K.A."/>
            <person name="Tang H."/>
            <person name="Rombauts S."/>
            <person name="Zhao P.X."/>
            <person name="Zhou P."/>
            <person name="Barbe V."/>
            <person name="Bardou P."/>
            <person name="Bechner M."/>
            <person name="Bellec A."/>
            <person name="Berger A."/>
            <person name="Berges H."/>
            <person name="Bidwell S."/>
            <person name="Bisseling T."/>
            <person name="Choisne N."/>
            <person name="Couloux A."/>
            <person name="Denny R."/>
            <person name="Deshpande S."/>
            <person name="Dai X."/>
            <person name="Doyle J.J."/>
            <person name="Dudez A.M."/>
            <person name="Farmer A.D."/>
            <person name="Fouteau S."/>
            <person name="Franken C."/>
            <person name="Gibelin C."/>
            <person name="Gish J."/>
            <person name="Goldstein S."/>
            <person name="Gonzalez A.J."/>
            <person name="Green P.J."/>
            <person name="Hallab A."/>
            <person name="Hartog M."/>
            <person name="Hua A."/>
            <person name="Humphray S.J."/>
            <person name="Jeong D.H."/>
            <person name="Jing Y."/>
            <person name="Jocker A."/>
            <person name="Kenton S.M."/>
            <person name="Kim D.J."/>
            <person name="Klee K."/>
            <person name="Lai H."/>
            <person name="Lang C."/>
            <person name="Lin S."/>
            <person name="Macmil S.L."/>
            <person name="Magdelenat G."/>
            <person name="Matthews L."/>
            <person name="McCorrison J."/>
            <person name="Monaghan E.L."/>
            <person name="Mun J.H."/>
            <person name="Najar F.Z."/>
            <person name="Nicholson C."/>
            <person name="Noirot C."/>
            <person name="O'Bleness M."/>
            <person name="Paule C.R."/>
            <person name="Poulain J."/>
            <person name="Prion F."/>
            <person name="Qin B."/>
            <person name="Qu C."/>
            <person name="Retzel E.F."/>
            <person name="Riddle C."/>
            <person name="Sallet E."/>
            <person name="Samain S."/>
            <person name="Samson N."/>
            <person name="Sanders I."/>
            <person name="Saurat O."/>
            <person name="Scarpelli C."/>
            <person name="Schiex T."/>
            <person name="Segurens B."/>
            <person name="Severin A.J."/>
            <person name="Sherrier D.J."/>
            <person name="Shi R."/>
            <person name="Sims S."/>
            <person name="Singer S.R."/>
            <person name="Sinharoy S."/>
            <person name="Sterck L."/>
            <person name="Viollet A."/>
            <person name="Wang B.B."/>
            <person name="Wang K."/>
            <person name="Wang M."/>
            <person name="Wang X."/>
            <person name="Warfsmann J."/>
            <person name="Weissenbach J."/>
            <person name="White D.D."/>
            <person name="White J.D."/>
            <person name="Wiley G.B."/>
            <person name="Wincker P."/>
            <person name="Xing Y."/>
            <person name="Yang L."/>
            <person name="Yao Z."/>
            <person name="Ying F."/>
            <person name="Zhai J."/>
            <person name="Zhou L."/>
            <person name="Zuber A."/>
            <person name="Denarie J."/>
            <person name="Dixon R.A."/>
            <person name="May G.D."/>
            <person name="Schwartz D.C."/>
            <person name="Rogers J."/>
            <person name="Quetier F."/>
            <person name="Town C.D."/>
            <person name="Roe B.A."/>
        </authorList>
    </citation>
    <scope>NUCLEOTIDE SEQUENCE [LARGE SCALE GENOMIC DNA]</scope>
    <source>
        <strain evidence="2">A17</strain>
        <strain evidence="3 4">cv. Jemalong A17</strain>
    </source>
</reference>
<keyword evidence="1" id="KW-0472">Membrane</keyword>
<dbReference type="EMBL" id="CM001220">
    <property type="protein sequence ID" value="KEH32597.1"/>
    <property type="molecule type" value="Genomic_DNA"/>
</dbReference>
<dbReference type="PaxDb" id="3880-AES62658"/>
<dbReference type="Proteomes" id="UP000002051">
    <property type="component" value="Chromosome 4"/>
</dbReference>
<dbReference type="AlphaFoldDB" id="A0A072USG0"/>
<evidence type="ECO:0000313" key="2">
    <source>
        <dbReference type="EMBL" id="KEH32597.1"/>
    </source>
</evidence>
<keyword evidence="1 2" id="KW-0812">Transmembrane</keyword>
<keyword evidence="1" id="KW-1133">Transmembrane helix</keyword>
<proteinExistence type="predicted"/>
<protein>
    <submittedName>
        <fullName evidence="2">Transmembrane protein, putative</fullName>
    </submittedName>
</protein>
<evidence type="ECO:0000313" key="3">
    <source>
        <dbReference type="EnsemblPlants" id="KEH32597"/>
    </source>
</evidence>
<keyword evidence="4" id="KW-1185">Reference proteome</keyword>
<evidence type="ECO:0000256" key="1">
    <source>
        <dbReference type="SAM" id="Phobius"/>
    </source>
</evidence>